<sequence>MALAAGAGAAVAGAAAAAPAADPPAPTAGPATVVGGSGCAGGHEVTPYAEGPGRYAYLLEKFHASVGDEPGQRRVERTCRVRLPITPPAGGAYRVTGLHVEGAALLAADATGEGRLDASLGAATVSLRTPLHGPMVAEFGRGVPWRTPPLPAGPPLAAACGAAAPPLVVDETVTVATTGTAASWVSPVAEPGVNVLRVEVAPVACG</sequence>
<dbReference type="Pfam" id="PF14273">
    <property type="entry name" value="DUF4360"/>
    <property type="match status" value="1"/>
</dbReference>
<dbReference type="EMBL" id="BMQB01000010">
    <property type="protein sequence ID" value="GGK05765.1"/>
    <property type="molecule type" value="Genomic_DNA"/>
</dbReference>
<evidence type="ECO:0000313" key="2">
    <source>
        <dbReference type="EMBL" id="GGK05765.1"/>
    </source>
</evidence>
<name>A0A8J3BCZ4_9ACTN</name>
<evidence type="ECO:0000313" key="3">
    <source>
        <dbReference type="Proteomes" id="UP000649739"/>
    </source>
</evidence>
<keyword evidence="1" id="KW-0732">Signal</keyword>
<reference evidence="2" key="2">
    <citation type="submission" date="2020-09" db="EMBL/GenBank/DDBJ databases">
        <authorList>
            <person name="Sun Q."/>
            <person name="Ohkuma M."/>
        </authorList>
    </citation>
    <scope>NUCLEOTIDE SEQUENCE</scope>
    <source>
        <strain evidence="2">JCM 3090</strain>
    </source>
</reference>
<organism evidence="2 3">
    <name type="scientific">Pilimelia anulata</name>
    <dbReference type="NCBI Taxonomy" id="53371"/>
    <lineage>
        <taxon>Bacteria</taxon>
        <taxon>Bacillati</taxon>
        <taxon>Actinomycetota</taxon>
        <taxon>Actinomycetes</taxon>
        <taxon>Micromonosporales</taxon>
        <taxon>Micromonosporaceae</taxon>
        <taxon>Pilimelia</taxon>
    </lineage>
</organism>
<gene>
    <name evidence="2" type="ORF">GCM10010123_39640</name>
</gene>
<feature type="signal peptide" evidence="1">
    <location>
        <begin position="1"/>
        <end position="20"/>
    </location>
</feature>
<feature type="chain" id="PRO_5039282217" description="DUF4232 domain-containing protein" evidence="1">
    <location>
        <begin position="21"/>
        <end position="206"/>
    </location>
</feature>
<dbReference type="AlphaFoldDB" id="A0A8J3BCZ4"/>
<evidence type="ECO:0000256" key="1">
    <source>
        <dbReference type="SAM" id="SignalP"/>
    </source>
</evidence>
<protein>
    <recommendedName>
        <fullName evidence="4">DUF4232 domain-containing protein</fullName>
    </recommendedName>
</protein>
<accession>A0A8J3BCZ4</accession>
<dbReference type="Proteomes" id="UP000649739">
    <property type="component" value="Unassembled WGS sequence"/>
</dbReference>
<keyword evidence="3" id="KW-1185">Reference proteome</keyword>
<reference evidence="2" key="1">
    <citation type="journal article" date="2014" name="Int. J. Syst. Evol. Microbiol.">
        <title>Complete genome sequence of Corynebacterium casei LMG S-19264T (=DSM 44701T), isolated from a smear-ripened cheese.</title>
        <authorList>
            <consortium name="US DOE Joint Genome Institute (JGI-PGF)"/>
            <person name="Walter F."/>
            <person name="Albersmeier A."/>
            <person name="Kalinowski J."/>
            <person name="Ruckert C."/>
        </authorList>
    </citation>
    <scope>NUCLEOTIDE SEQUENCE</scope>
    <source>
        <strain evidence="2">JCM 3090</strain>
    </source>
</reference>
<evidence type="ECO:0008006" key="4">
    <source>
        <dbReference type="Google" id="ProtNLM"/>
    </source>
</evidence>
<comment type="caution">
    <text evidence="2">The sequence shown here is derived from an EMBL/GenBank/DDBJ whole genome shotgun (WGS) entry which is preliminary data.</text>
</comment>
<proteinExistence type="predicted"/>
<dbReference type="InterPro" id="IPR025649">
    <property type="entry name" value="DUF4360"/>
</dbReference>